<evidence type="ECO:0000313" key="4">
    <source>
        <dbReference type="WBParaSite" id="GPUH_0001347801-mRNA-1"/>
    </source>
</evidence>
<feature type="compositionally biased region" description="Low complexity" evidence="1">
    <location>
        <begin position="55"/>
        <end position="67"/>
    </location>
</feature>
<sequence length="260" mass="28348">MYWLQRASSYNFVASLVRPTPQVPVLKKSLATTATSAAEHDNKCVRGMTFAGDNSSPSSTFHSQPSSAESANCSQPSSDETPVCSNGTGESLPSEYAHLSDHGDRAAAATNQNGKDDDDVSVAGTVFNEPWDSTVWENLLDLAHYGDEKPSTLTRHYELNQIGSVGDAIAEEEGDDEVACSLEMSYDGEEERNLQKSQQHHLSGKRCSDDYGTVVRRLDNHSLAESDGRRNGVINIHAHLKNESSLRRQQLEASRSVCCV</sequence>
<dbReference type="Proteomes" id="UP000271098">
    <property type="component" value="Unassembled WGS sequence"/>
</dbReference>
<organism evidence="4">
    <name type="scientific">Gongylonema pulchrum</name>
    <dbReference type="NCBI Taxonomy" id="637853"/>
    <lineage>
        <taxon>Eukaryota</taxon>
        <taxon>Metazoa</taxon>
        <taxon>Ecdysozoa</taxon>
        <taxon>Nematoda</taxon>
        <taxon>Chromadorea</taxon>
        <taxon>Rhabditida</taxon>
        <taxon>Spirurina</taxon>
        <taxon>Spiruromorpha</taxon>
        <taxon>Spiruroidea</taxon>
        <taxon>Gongylonematidae</taxon>
        <taxon>Gongylonema</taxon>
    </lineage>
</organism>
<proteinExistence type="predicted"/>
<accession>A0A183DXM2</accession>
<feature type="compositionally biased region" description="Polar residues" evidence="1">
    <location>
        <begin position="68"/>
        <end position="91"/>
    </location>
</feature>
<protein>
    <submittedName>
        <fullName evidence="2 4">Uncharacterized protein</fullName>
    </submittedName>
</protein>
<evidence type="ECO:0000313" key="3">
    <source>
        <dbReference type="Proteomes" id="UP000271098"/>
    </source>
</evidence>
<keyword evidence="3" id="KW-1185">Reference proteome</keyword>
<feature type="region of interest" description="Disordered" evidence="1">
    <location>
        <begin position="48"/>
        <end position="123"/>
    </location>
</feature>
<evidence type="ECO:0000256" key="1">
    <source>
        <dbReference type="SAM" id="MobiDB-lite"/>
    </source>
</evidence>
<name>A0A183DXM2_9BILA</name>
<reference evidence="4" key="1">
    <citation type="submission" date="2016-06" db="UniProtKB">
        <authorList>
            <consortium name="WormBaseParasite"/>
        </authorList>
    </citation>
    <scope>IDENTIFICATION</scope>
</reference>
<reference evidence="2 3" key="2">
    <citation type="submission" date="2018-11" db="EMBL/GenBank/DDBJ databases">
        <authorList>
            <consortium name="Pathogen Informatics"/>
        </authorList>
    </citation>
    <scope>NUCLEOTIDE SEQUENCE [LARGE SCALE GENOMIC DNA]</scope>
</reference>
<dbReference type="OrthoDB" id="21085at2759"/>
<dbReference type="WBParaSite" id="GPUH_0001347801-mRNA-1">
    <property type="protein sequence ID" value="GPUH_0001347801-mRNA-1"/>
    <property type="gene ID" value="GPUH_0001347801"/>
</dbReference>
<dbReference type="AlphaFoldDB" id="A0A183DXM2"/>
<gene>
    <name evidence="2" type="ORF">GPUH_LOCUS13463</name>
</gene>
<evidence type="ECO:0000313" key="2">
    <source>
        <dbReference type="EMBL" id="VDN22344.1"/>
    </source>
</evidence>
<dbReference type="EMBL" id="UYRT01080246">
    <property type="protein sequence ID" value="VDN22344.1"/>
    <property type="molecule type" value="Genomic_DNA"/>
</dbReference>